<evidence type="ECO:0000313" key="2">
    <source>
        <dbReference type="Proteomes" id="UP000324222"/>
    </source>
</evidence>
<gene>
    <name evidence="1" type="ORF">E2C01_062939</name>
</gene>
<dbReference type="Proteomes" id="UP000324222">
    <property type="component" value="Unassembled WGS sequence"/>
</dbReference>
<proteinExistence type="predicted"/>
<comment type="caution">
    <text evidence="1">The sequence shown here is derived from an EMBL/GenBank/DDBJ whole genome shotgun (WGS) entry which is preliminary data.</text>
</comment>
<organism evidence="1 2">
    <name type="scientific">Portunus trituberculatus</name>
    <name type="common">Swimming crab</name>
    <name type="synonym">Neptunus trituberculatus</name>
    <dbReference type="NCBI Taxonomy" id="210409"/>
    <lineage>
        <taxon>Eukaryota</taxon>
        <taxon>Metazoa</taxon>
        <taxon>Ecdysozoa</taxon>
        <taxon>Arthropoda</taxon>
        <taxon>Crustacea</taxon>
        <taxon>Multicrustacea</taxon>
        <taxon>Malacostraca</taxon>
        <taxon>Eumalacostraca</taxon>
        <taxon>Eucarida</taxon>
        <taxon>Decapoda</taxon>
        <taxon>Pleocyemata</taxon>
        <taxon>Brachyura</taxon>
        <taxon>Eubrachyura</taxon>
        <taxon>Portunoidea</taxon>
        <taxon>Portunidae</taxon>
        <taxon>Portuninae</taxon>
        <taxon>Portunus</taxon>
    </lineage>
</organism>
<protein>
    <submittedName>
        <fullName evidence="1">Uncharacterized protein</fullName>
    </submittedName>
</protein>
<evidence type="ECO:0000313" key="1">
    <source>
        <dbReference type="EMBL" id="MPC68732.1"/>
    </source>
</evidence>
<accession>A0A5B7HCG3</accession>
<dbReference type="EMBL" id="VSRR010028293">
    <property type="protein sequence ID" value="MPC68732.1"/>
    <property type="molecule type" value="Genomic_DNA"/>
</dbReference>
<sequence length="11" mass="1314">MGIFPLYLQMT</sequence>
<reference evidence="1 2" key="1">
    <citation type="submission" date="2019-05" db="EMBL/GenBank/DDBJ databases">
        <title>Another draft genome of Portunus trituberculatus and its Hox gene families provides insights of decapod evolution.</title>
        <authorList>
            <person name="Jeong J.-H."/>
            <person name="Song I."/>
            <person name="Kim S."/>
            <person name="Choi T."/>
            <person name="Kim D."/>
            <person name="Ryu S."/>
            <person name="Kim W."/>
        </authorList>
    </citation>
    <scope>NUCLEOTIDE SEQUENCE [LARGE SCALE GENOMIC DNA]</scope>
    <source>
        <tissue evidence="1">Muscle</tissue>
    </source>
</reference>
<keyword evidence="2" id="KW-1185">Reference proteome</keyword>
<name>A0A5B7HCG3_PORTR</name>